<dbReference type="PIRSF" id="PIRSF000709">
    <property type="entry name" value="6PFK_2-Ptase"/>
    <property type="match status" value="1"/>
</dbReference>
<comment type="caution">
    <text evidence="1">The sequence shown here is derived from an EMBL/GenBank/DDBJ whole genome shotgun (WGS) entry which is preliminary data.</text>
</comment>
<evidence type="ECO:0000313" key="1">
    <source>
        <dbReference type="EMBL" id="MCO0832169.1"/>
    </source>
</evidence>
<proteinExistence type="predicted"/>
<dbReference type="Gene3D" id="3.40.50.1240">
    <property type="entry name" value="Phosphoglycerate mutase-like"/>
    <property type="match status" value="1"/>
</dbReference>
<dbReference type="SUPFAM" id="SSF53254">
    <property type="entry name" value="Phosphoglycerate mutase-like"/>
    <property type="match status" value="1"/>
</dbReference>
<dbReference type="InterPro" id="IPR029033">
    <property type="entry name" value="His_PPase_superfam"/>
</dbReference>
<organism evidence="1 2">
    <name type="scientific">Fructobacillus apis</name>
    <dbReference type="NCBI Taxonomy" id="2935017"/>
    <lineage>
        <taxon>Bacteria</taxon>
        <taxon>Bacillati</taxon>
        <taxon>Bacillota</taxon>
        <taxon>Bacilli</taxon>
        <taxon>Lactobacillales</taxon>
        <taxon>Lactobacillaceae</taxon>
        <taxon>Fructobacillus</taxon>
    </lineage>
</organism>
<dbReference type="RefSeq" id="WP_252443075.1">
    <property type="nucleotide sequence ID" value="NZ_JAMWYK010000003.1"/>
</dbReference>
<keyword evidence="2" id="KW-1185">Reference proteome</keyword>
<protein>
    <submittedName>
        <fullName evidence="1">Histidine phosphatase family protein</fullName>
    </submittedName>
</protein>
<name>A0ABT0ZQA1_9LACO</name>
<dbReference type="InterPro" id="IPR013078">
    <property type="entry name" value="His_Pase_superF_clade-1"/>
</dbReference>
<accession>A0ABT0ZQA1</accession>
<gene>
    <name evidence="1" type="ORF">NFX39_03575</name>
</gene>
<dbReference type="SMART" id="SM00855">
    <property type="entry name" value="PGAM"/>
    <property type="match status" value="1"/>
</dbReference>
<reference evidence="1 2" key="1">
    <citation type="submission" date="2022-06" db="EMBL/GenBank/DDBJ databases">
        <title>Fructobacillus taiwanensis sp. nov., isolated from the honeybee.</title>
        <authorList>
            <person name="Chen Y.-S."/>
            <person name="Wang L.-T."/>
            <person name="Lee Y.-S."/>
            <person name="Chang Y.-C."/>
            <person name="Wu H.-C."/>
            <person name="Liao C.-Y."/>
            <person name="Chen W.-H."/>
            <person name="Deng J.-N."/>
            <person name="Wang Y.-H."/>
        </authorList>
    </citation>
    <scope>NUCLEOTIDE SEQUENCE [LARGE SCALE GENOMIC DNA]</scope>
    <source>
        <strain evidence="1 2">W13</strain>
    </source>
</reference>
<dbReference type="Proteomes" id="UP001523234">
    <property type="component" value="Unassembled WGS sequence"/>
</dbReference>
<evidence type="ECO:0000313" key="2">
    <source>
        <dbReference type="Proteomes" id="UP001523234"/>
    </source>
</evidence>
<dbReference type="InterPro" id="IPR050275">
    <property type="entry name" value="PGM_Phosphatase"/>
</dbReference>
<dbReference type="EMBL" id="JAMWYK010000003">
    <property type="protein sequence ID" value="MCO0832169.1"/>
    <property type="molecule type" value="Genomic_DNA"/>
</dbReference>
<dbReference type="Pfam" id="PF00300">
    <property type="entry name" value="His_Phos_1"/>
    <property type="match status" value="1"/>
</dbReference>
<sequence length="217" mass="24575">MTTFYFVRHGQTEWNLEKRFQGKHGDSPLLQTSYEDMEKVADFLKDKNIARVYASPLKRARVTAEEITKALPNNPELSLHSNIAEVGLGEWEGQLKEDVMRNYPEAYDTYRNHLEDFEGQGFDGEGYTKAVARFKRLIEEIAEERPNDSVLLVAHGLILTFGMSAILGVPRNEIRSLGGLSNTSTTTIEKAPGADYKLVKWNETDYLGKKQDAKTTI</sequence>
<dbReference type="PANTHER" id="PTHR48100">
    <property type="entry name" value="BROAD-SPECIFICITY PHOSPHATASE YOR283W-RELATED"/>
    <property type="match status" value="1"/>
</dbReference>
<dbReference type="CDD" id="cd07067">
    <property type="entry name" value="HP_PGM_like"/>
    <property type="match status" value="1"/>
</dbReference>